<keyword evidence="4" id="KW-1185">Reference proteome</keyword>
<dbReference type="EMBL" id="CACVKT020009166">
    <property type="protein sequence ID" value="CAC5420767.1"/>
    <property type="molecule type" value="Genomic_DNA"/>
</dbReference>
<gene>
    <name evidence="3" type="ORF">MCOR_52958</name>
</gene>
<feature type="compositionally biased region" description="Basic and acidic residues" evidence="1">
    <location>
        <begin position="19"/>
        <end position="28"/>
    </location>
</feature>
<feature type="transmembrane region" description="Helical" evidence="2">
    <location>
        <begin position="223"/>
        <end position="245"/>
    </location>
</feature>
<keyword evidence="2" id="KW-1133">Transmembrane helix</keyword>
<name>A0A6J8EKD1_MYTCO</name>
<proteinExistence type="predicted"/>
<feature type="region of interest" description="Disordered" evidence="1">
    <location>
        <begin position="19"/>
        <end position="45"/>
    </location>
</feature>
<organism evidence="3 4">
    <name type="scientific">Mytilus coruscus</name>
    <name type="common">Sea mussel</name>
    <dbReference type="NCBI Taxonomy" id="42192"/>
    <lineage>
        <taxon>Eukaryota</taxon>
        <taxon>Metazoa</taxon>
        <taxon>Spiralia</taxon>
        <taxon>Lophotrochozoa</taxon>
        <taxon>Mollusca</taxon>
        <taxon>Bivalvia</taxon>
        <taxon>Autobranchia</taxon>
        <taxon>Pteriomorphia</taxon>
        <taxon>Mytilida</taxon>
        <taxon>Mytiloidea</taxon>
        <taxon>Mytilidae</taxon>
        <taxon>Mytilinae</taxon>
        <taxon>Mytilus</taxon>
    </lineage>
</organism>
<sequence>MAGGAPYFLQLKDDYAQGYRQERKDEARKSRRTRQIRPGAENMERNKSLEQQKCIEDLKLQLKNQQIIESERDQFKQELEHICQQKEESASPINVQEYVNQIQELQDQRLGNLQYENVMDASESLFSLIFHLLTILSTKFSELYGDVTSNVQKLDEFINQSATRIGNFFTTYFDFKFKLPQDQCPVKINISCLVGSTLIPILTSEVTNCSENRDLITFIQHSLTVPIFCSILTCMYFVLLTWSVCRNRKKIYTTCYSLSERSLLQRRRPILAVILTLGSIYLAGHTEYISFKQFLQDSDDVENDTVKPIGLCVSNPDTISIREGFRNSTKRFVKKVKREKKHKDNSVEQMRLNERSEADQSTGECHQYTEDVFCC</sequence>
<evidence type="ECO:0000313" key="3">
    <source>
        <dbReference type="EMBL" id="CAC5420767.1"/>
    </source>
</evidence>
<keyword evidence="2" id="KW-0812">Transmembrane</keyword>
<evidence type="ECO:0000313" key="4">
    <source>
        <dbReference type="Proteomes" id="UP000507470"/>
    </source>
</evidence>
<dbReference type="AlphaFoldDB" id="A0A6J8EKD1"/>
<dbReference type="Proteomes" id="UP000507470">
    <property type="component" value="Unassembled WGS sequence"/>
</dbReference>
<keyword evidence="2" id="KW-0472">Membrane</keyword>
<feature type="transmembrane region" description="Helical" evidence="2">
    <location>
        <begin position="266"/>
        <end position="284"/>
    </location>
</feature>
<reference evidence="3 4" key="1">
    <citation type="submission" date="2020-06" db="EMBL/GenBank/DDBJ databases">
        <authorList>
            <person name="Li R."/>
            <person name="Bekaert M."/>
        </authorList>
    </citation>
    <scope>NUCLEOTIDE SEQUENCE [LARGE SCALE GENOMIC DNA]</scope>
    <source>
        <strain evidence="4">wild</strain>
    </source>
</reference>
<accession>A0A6J8EKD1</accession>
<evidence type="ECO:0000256" key="1">
    <source>
        <dbReference type="SAM" id="MobiDB-lite"/>
    </source>
</evidence>
<protein>
    <submittedName>
        <fullName evidence="3">Uncharacterized protein</fullName>
    </submittedName>
</protein>
<evidence type="ECO:0000256" key="2">
    <source>
        <dbReference type="SAM" id="Phobius"/>
    </source>
</evidence>